<protein>
    <submittedName>
        <fullName evidence="10">Uncharacterized membrane protein YcaP (DUF421 family)</fullName>
    </submittedName>
</protein>
<dbReference type="RefSeq" id="WP_318842359.1">
    <property type="nucleotide sequence ID" value="NZ_JAGIKX010000030.1"/>
</dbReference>
<name>A0ABS4SE20_9BACI</name>
<dbReference type="Gene3D" id="3.30.240.20">
    <property type="entry name" value="bsu07140 like domains"/>
    <property type="match status" value="2"/>
</dbReference>
<feature type="transmembrane region" description="Helical" evidence="7">
    <location>
        <begin position="65"/>
        <end position="84"/>
    </location>
</feature>
<comment type="subcellular location">
    <subcellularLocation>
        <location evidence="1">Cell membrane</location>
        <topology evidence="1">Multi-pass membrane protein</topology>
    </subcellularLocation>
</comment>
<evidence type="ECO:0000256" key="3">
    <source>
        <dbReference type="ARBA" id="ARBA00022475"/>
    </source>
</evidence>
<proteinExistence type="inferred from homology"/>
<dbReference type="Proteomes" id="UP001519294">
    <property type="component" value="Unassembled WGS sequence"/>
</dbReference>
<sequence length="242" mass="27430">MKKEIVTTMDNMLPMLYETLFGAFALFILTKVLGKTQISELTPFDFIAALVLGELVGNALFDEKAGILDIGYVILLWGLILYGIEMITQKFKGSRHLLEGDPVLVIHKGKLNREEIKNNKMDIDEIQQLLRAKDVFSIQEVEYGILETDGTISVLKKSPYQAPTKKDLNVAPSEVYLPTKLIGDGEIIKDNLKEAGLTEEWLQNELNRQGYHSIEDVFFAEYTKGQKLFINPYVNLPERDSD</sequence>
<dbReference type="InterPro" id="IPR007353">
    <property type="entry name" value="DUF421"/>
</dbReference>
<keyword evidence="11" id="KW-1185">Reference proteome</keyword>
<evidence type="ECO:0000313" key="10">
    <source>
        <dbReference type="EMBL" id="MBP2258622.1"/>
    </source>
</evidence>
<keyword evidence="5 7" id="KW-1133">Transmembrane helix</keyword>
<dbReference type="Pfam" id="PF20730">
    <property type="entry name" value="YetF_N"/>
    <property type="match status" value="1"/>
</dbReference>
<dbReference type="Pfam" id="PF04239">
    <property type="entry name" value="DUF421"/>
    <property type="match status" value="1"/>
</dbReference>
<evidence type="ECO:0000256" key="4">
    <source>
        <dbReference type="ARBA" id="ARBA00022692"/>
    </source>
</evidence>
<keyword evidence="4 7" id="KW-0812">Transmembrane</keyword>
<evidence type="ECO:0000256" key="2">
    <source>
        <dbReference type="ARBA" id="ARBA00006448"/>
    </source>
</evidence>
<evidence type="ECO:0000256" key="6">
    <source>
        <dbReference type="ARBA" id="ARBA00023136"/>
    </source>
</evidence>
<dbReference type="PANTHER" id="PTHR34582:SF5">
    <property type="entry name" value="UPF0702 TRANSMEMBRANE PROTEIN YETF"/>
    <property type="match status" value="1"/>
</dbReference>
<evidence type="ECO:0000259" key="9">
    <source>
        <dbReference type="Pfam" id="PF20730"/>
    </source>
</evidence>
<keyword evidence="6 7" id="KW-0472">Membrane</keyword>
<dbReference type="InterPro" id="IPR023090">
    <property type="entry name" value="UPF0702_alpha/beta_dom_sf"/>
</dbReference>
<gene>
    <name evidence="10" type="ORF">J2Z81_002605</name>
</gene>
<dbReference type="EMBL" id="JAGIKX010000030">
    <property type="protein sequence ID" value="MBP2258622.1"/>
    <property type="molecule type" value="Genomic_DNA"/>
</dbReference>
<evidence type="ECO:0000313" key="11">
    <source>
        <dbReference type="Proteomes" id="UP001519294"/>
    </source>
</evidence>
<dbReference type="PANTHER" id="PTHR34582">
    <property type="entry name" value="UPF0702 TRANSMEMBRANE PROTEIN YCAP"/>
    <property type="match status" value="1"/>
</dbReference>
<accession>A0ABS4SE20</accession>
<dbReference type="InterPro" id="IPR048454">
    <property type="entry name" value="YetF_N"/>
</dbReference>
<evidence type="ECO:0000259" key="8">
    <source>
        <dbReference type="Pfam" id="PF04239"/>
    </source>
</evidence>
<organism evidence="10 11">
    <name type="scientific">Virgibacillus alimentarius</name>
    <dbReference type="NCBI Taxonomy" id="698769"/>
    <lineage>
        <taxon>Bacteria</taxon>
        <taxon>Bacillati</taxon>
        <taxon>Bacillota</taxon>
        <taxon>Bacilli</taxon>
        <taxon>Bacillales</taxon>
        <taxon>Bacillaceae</taxon>
        <taxon>Virgibacillus</taxon>
    </lineage>
</organism>
<evidence type="ECO:0000256" key="1">
    <source>
        <dbReference type="ARBA" id="ARBA00004651"/>
    </source>
</evidence>
<reference evidence="10 11" key="1">
    <citation type="submission" date="2021-03" db="EMBL/GenBank/DDBJ databases">
        <title>Genomic Encyclopedia of Type Strains, Phase IV (KMG-IV): sequencing the most valuable type-strain genomes for metagenomic binning, comparative biology and taxonomic classification.</title>
        <authorList>
            <person name="Goeker M."/>
        </authorList>
    </citation>
    <scope>NUCLEOTIDE SEQUENCE [LARGE SCALE GENOMIC DNA]</scope>
    <source>
        <strain evidence="10 11">DSM 25790</strain>
    </source>
</reference>
<feature type="domain" description="YetF C-terminal" evidence="8">
    <location>
        <begin position="90"/>
        <end position="223"/>
    </location>
</feature>
<keyword evidence="3" id="KW-1003">Cell membrane</keyword>
<comment type="similarity">
    <text evidence="2">Belongs to the UPF0702 family.</text>
</comment>
<evidence type="ECO:0000256" key="5">
    <source>
        <dbReference type="ARBA" id="ARBA00022989"/>
    </source>
</evidence>
<comment type="caution">
    <text evidence="10">The sequence shown here is derived from an EMBL/GenBank/DDBJ whole genome shotgun (WGS) entry which is preliminary data.</text>
</comment>
<feature type="domain" description="YetF-like N-terminal transmembrane" evidence="9">
    <location>
        <begin position="14"/>
        <end position="87"/>
    </location>
</feature>
<evidence type="ECO:0000256" key="7">
    <source>
        <dbReference type="SAM" id="Phobius"/>
    </source>
</evidence>